<dbReference type="RefSeq" id="WP_264555103.1">
    <property type="nucleotide sequence ID" value="NZ_CP109979.1"/>
</dbReference>
<evidence type="ECO:0000313" key="2">
    <source>
        <dbReference type="EMBL" id="MFC7189166.1"/>
    </source>
</evidence>
<dbReference type="Proteomes" id="UP001596417">
    <property type="component" value="Unassembled WGS sequence"/>
</dbReference>
<dbReference type="GeneID" id="76198734"/>
<dbReference type="Pfam" id="PF04199">
    <property type="entry name" value="Cyclase"/>
    <property type="match status" value="1"/>
</dbReference>
<dbReference type="InterPro" id="IPR037175">
    <property type="entry name" value="KFase_sf"/>
</dbReference>
<accession>A0ABD5YPL7</accession>
<organism evidence="2 3">
    <name type="scientific">Halocatena marina</name>
    <dbReference type="NCBI Taxonomy" id="2934937"/>
    <lineage>
        <taxon>Archaea</taxon>
        <taxon>Methanobacteriati</taxon>
        <taxon>Methanobacteriota</taxon>
        <taxon>Stenosarchaea group</taxon>
        <taxon>Halobacteria</taxon>
        <taxon>Halobacteriales</taxon>
        <taxon>Natronomonadaceae</taxon>
        <taxon>Halocatena</taxon>
    </lineage>
</organism>
<evidence type="ECO:0000313" key="3">
    <source>
        <dbReference type="Proteomes" id="UP001596417"/>
    </source>
</evidence>
<dbReference type="PANTHER" id="PTHR31118:SF32">
    <property type="entry name" value="KYNURENINE FORMAMIDASE"/>
    <property type="match status" value="1"/>
</dbReference>
<keyword evidence="3" id="KW-1185">Reference proteome</keyword>
<name>A0ABD5YPL7_9EURY</name>
<sequence>MPLIDCSHRIETGMPVYPGSDSVSVQPSATVERDGAHVTNLQMETHAGTHIDVPSHMIADGRTLDAFDVSLFTFDALIVDCTGKASREPITVTDLPEPSDNDLLVLHTGWSKHWGTDAYRDHPYLDKDAATWCADHGYSVGIDCFSPDPTPSVDKTRESDSEPDGYPAHDALFATDRRIVENLTNLTALAREFELLAFPLAIPDGDGSPVRAVARCD</sequence>
<protein>
    <submittedName>
        <fullName evidence="2">Cyclase family protein</fullName>
        <ecNumber evidence="2">3.5.-.-</ecNumber>
    </submittedName>
</protein>
<dbReference type="EMBL" id="JBHTAX010000001">
    <property type="protein sequence ID" value="MFC7189166.1"/>
    <property type="molecule type" value="Genomic_DNA"/>
</dbReference>
<gene>
    <name evidence="2" type="ORF">ACFQL7_04425</name>
</gene>
<evidence type="ECO:0000256" key="1">
    <source>
        <dbReference type="SAM" id="MobiDB-lite"/>
    </source>
</evidence>
<dbReference type="InterPro" id="IPR007325">
    <property type="entry name" value="KFase/CYL"/>
</dbReference>
<dbReference type="Gene3D" id="3.50.30.50">
    <property type="entry name" value="Putative cyclase"/>
    <property type="match status" value="1"/>
</dbReference>
<dbReference type="SUPFAM" id="SSF102198">
    <property type="entry name" value="Putative cyclase"/>
    <property type="match status" value="1"/>
</dbReference>
<proteinExistence type="predicted"/>
<dbReference type="EC" id="3.5.-.-" evidence="2"/>
<dbReference type="PANTHER" id="PTHR31118">
    <property type="entry name" value="CYCLASE-LIKE PROTEIN 2"/>
    <property type="match status" value="1"/>
</dbReference>
<keyword evidence="2" id="KW-0378">Hydrolase</keyword>
<dbReference type="GO" id="GO:0016787">
    <property type="term" value="F:hydrolase activity"/>
    <property type="evidence" value="ECO:0007669"/>
    <property type="project" value="UniProtKB-KW"/>
</dbReference>
<reference evidence="2 3" key="1">
    <citation type="journal article" date="2019" name="Int. J. Syst. Evol. Microbiol.">
        <title>The Global Catalogue of Microorganisms (GCM) 10K type strain sequencing project: providing services to taxonomists for standard genome sequencing and annotation.</title>
        <authorList>
            <consortium name="The Broad Institute Genomics Platform"/>
            <consortium name="The Broad Institute Genome Sequencing Center for Infectious Disease"/>
            <person name="Wu L."/>
            <person name="Ma J."/>
        </authorList>
    </citation>
    <scope>NUCLEOTIDE SEQUENCE [LARGE SCALE GENOMIC DNA]</scope>
    <source>
        <strain evidence="2 3">RDMS1</strain>
    </source>
</reference>
<feature type="region of interest" description="Disordered" evidence="1">
    <location>
        <begin position="149"/>
        <end position="168"/>
    </location>
</feature>
<dbReference type="AlphaFoldDB" id="A0ABD5YPL7"/>
<comment type="caution">
    <text evidence="2">The sequence shown here is derived from an EMBL/GenBank/DDBJ whole genome shotgun (WGS) entry which is preliminary data.</text>
</comment>